<keyword evidence="3" id="KW-0862">Zinc</keyword>
<dbReference type="Pfam" id="PF01753">
    <property type="entry name" value="zf-MYND"/>
    <property type="match status" value="1"/>
</dbReference>
<comment type="caution">
    <text evidence="6">The sequence shown here is derived from an EMBL/GenBank/DDBJ whole genome shotgun (WGS) entry which is preliminary data.</text>
</comment>
<evidence type="ECO:0000256" key="1">
    <source>
        <dbReference type="ARBA" id="ARBA00022723"/>
    </source>
</evidence>
<dbReference type="Proteomes" id="UP000230002">
    <property type="component" value="Unassembled WGS sequence"/>
</dbReference>
<keyword evidence="2 4" id="KW-0863">Zinc-finger</keyword>
<sequence length="328" mass="37522">MSVIARTTEYDNVDPLTFDYSTLSARRIPYPKSLGCYWCRKHGSDSQQLKRCAKCGIVLYCSKECQVASWPTHKRECVSHGESQRETKLTKAYRKWKSIHQLSLFALSAGLIRSTGGIEFNLSNPRSLLITLIPHPEAWDDGNAAEAFSIVDAQIYHKDENLYARAEWVGTRPREREACLRELIALDPETDVQGVFPVTFFIANERTTMHDLHPIRRQDPDMIRRRETGELGPGGEEFVGDAYADLANLCIACVNAGLVFHDPKDQRANNFLPDVGTYTRAKPGASWRWVRMVRAWEMMNRIMQMPNSGMDRAGLTAEELWKMWGLWY</sequence>
<dbReference type="PROSITE" id="PS50865">
    <property type="entry name" value="ZF_MYND_2"/>
    <property type="match status" value="1"/>
</dbReference>
<proteinExistence type="predicted"/>
<evidence type="ECO:0000256" key="4">
    <source>
        <dbReference type="PROSITE-ProRule" id="PRU00134"/>
    </source>
</evidence>
<reference evidence="6 7" key="1">
    <citation type="journal article" date="2015" name="Sci. Rep.">
        <title>Chromosome-level genome map provides insights into diverse defense mechanisms in the medicinal fungus Ganoderma sinense.</title>
        <authorList>
            <person name="Zhu Y."/>
            <person name="Xu J."/>
            <person name="Sun C."/>
            <person name="Zhou S."/>
            <person name="Xu H."/>
            <person name="Nelson D.R."/>
            <person name="Qian J."/>
            <person name="Song J."/>
            <person name="Luo H."/>
            <person name="Xiang L."/>
            <person name="Li Y."/>
            <person name="Xu Z."/>
            <person name="Ji A."/>
            <person name="Wang L."/>
            <person name="Lu S."/>
            <person name="Hayward A."/>
            <person name="Sun W."/>
            <person name="Li X."/>
            <person name="Schwartz D.C."/>
            <person name="Wang Y."/>
            <person name="Chen S."/>
        </authorList>
    </citation>
    <scope>NUCLEOTIDE SEQUENCE [LARGE SCALE GENOMIC DNA]</scope>
    <source>
        <strain evidence="6 7">ZZ0214-1</strain>
    </source>
</reference>
<evidence type="ECO:0000259" key="5">
    <source>
        <dbReference type="PROSITE" id="PS50865"/>
    </source>
</evidence>
<dbReference type="AlphaFoldDB" id="A0A2G8SK53"/>
<feature type="domain" description="MYND-type" evidence="5">
    <location>
        <begin position="36"/>
        <end position="77"/>
    </location>
</feature>
<name>A0A2G8SK53_9APHY</name>
<accession>A0A2G8SK53</accession>
<evidence type="ECO:0000313" key="6">
    <source>
        <dbReference type="EMBL" id="PIL34146.1"/>
    </source>
</evidence>
<protein>
    <recommendedName>
        <fullName evidence="5">MYND-type domain-containing protein</fullName>
    </recommendedName>
</protein>
<evidence type="ECO:0000256" key="3">
    <source>
        <dbReference type="ARBA" id="ARBA00022833"/>
    </source>
</evidence>
<organism evidence="6 7">
    <name type="scientific">Ganoderma sinense ZZ0214-1</name>
    <dbReference type="NCBI Taxonomy" id="1077348"/>
    <lineage>
        <taxon>Eukaryota</taxon>
        <taxon>Fungi</taxon>
        <taxon>Dikarya</taxon>
        <taxon>Basidiomycota</taxon>
        <taxon>Agaricomycotina</taxon>
        <taxon>Agaricomycetes</taxon>
        <taxon>Polyporales</taxon>
        <taxon>Polyporaceae</taxon>
        <taxon>Ganoderma</taxon>
    </lineage>
</organism>
<dbReference type="Gene3D" id="6.10.140.2220">
    <property type="match status" value="1"/>
</dbReference>
<dbReference type="GO" id="GO:0008270">
    <property type="term" value="F:zinc ion binding"/>
    <property type="evidence" value="ECO:0007669"/>
    <property type="project" value="UniProtKB-KW"/>
</dbReference>
<evidence type="ECO:0000256" key="2">
    <source>
        <dbReference type="ARBA" id="ARBA00022771"/>
    </source>
</evidence>
<keyword evidence="1" id="KW-0479">Metal-binding</keyword>
<gene>
    <name evidence="6" type="ORF">GSI_03857</name>
</gene>
<dbReference type="EMBL" id="AYKW01000006">
    <property type="protein sequence ID" value="PIL34146.1"/>
    <property type="molecule type" value="Genomic_DNA"/>
</dbReference>
<dbReference type="OrthoDB" id="2757990at2759"/>
<dbReference type="PROSITE" id="PS01360">
    <property type="entry name" value="ZF_MYND_1"/>
    <property type="match status" value="1"/>
</dbReference>
<keyword evidence="7" id="KW-1185">Reference proteome</keyword>
<evidence type="ECO:0000313" key="7">
    <source>
        <dbReference type="Proteomes" id="UP000230002"/>
    </source>
</evidence>
<dbReference type="InterPro" id="IPR002893">
    <property type="entry name" value="Znf_MYND"/>
</dbReference>
<dbReference type="SUPFAM" id="SSF144232">
    <property type="entry name" value="HIT/MYND zinc finger-like"/>
    <property type="match status" value="1"/>
</dbReference>